<dbReference type="FunFam" id="3.40.140.10:FF:000021">
    <property type="entry name" value="Deoxycytidylate deaminase"/>
    <property type="match status" value="1"/>
</dbReference>
<dbReference type="Proteomes" id="UP001374579">
    <property type="component" value="Unassembled WGS sequence"/>
</dbReference>
<dbReference type="AlphaFoldDB" id="A0AAN9G642"/>
<keyword evidence="3" id="KW-0479">Metal-binding</keyword>
<evidence type="ECO:0000256" key="2">
    <source>
        <dbReference type="ARBA" id="ARBA00006576"/>
    </source>
</evidence>
<dbReference type="PANTHER" id="PTHR11086:SF18">
    <property type="entry name" value="DEOXYCYTIDYLATE DEAMINASE"/>
    <property type="match status" value="1"/>
</dbReference>
<comment type="similarity">
    <text evidence="2">Belongs to the cytidine and deoxycytidylate deaminase family.</text>
</comment>
<dbReference type="PANTHER" id="PTHR11086">
    <property type="entry name" value="DEOXYCYTIDYLATE DEAMINASE-RELATED"/>
    <property type="match status" value="1"/>
</dbReference>
<dbReference type="InterPro" id="IPR002125">
    <property type="entry name" value="CMP_dCMP_dom"/>
</dbReference>
<evidence type="ECO:0000259" key="10">
    <source>
        <dbReference type="PROSITE" id="PS51747"/>
    </source>
</evidence>
<gene>
    <name evidence="11" type="ORF">V1264_003872</name>
</gene>
<dbReference type="GO" id="GO:0005737">
    <property type="term" value="C:cytoplasm"/>
    <property type="evidence" value="ECO:0007669"/>
    <property type="project" value="TreeGrafter"/>
</dbReference>
<evidence type="ECO:0000256" key="6">
    <source>
        <dbReference type="ARBA" id="ARBA00022833"/>
    </source>
</evidence>
<evidence type="ECO:0000313" key="12">
    <source>
        <dbReference type="Proteomes" id="UP001374579"/>
    </source>
</evidence>
<dbReference type="PROSITE" id="PS00903">
    <property type="entry name" value="CYT_DCMP_DEAMINASES_1"/>
    <property type="match status" value="1"/>
</dbReference>
<evidence type="ECO:0000256" key="9">
    <source>
        <dbReference type="SAM" id="MobiDB-lite"/>
    </source>
</evidence>
<keyword evidence="5" id="KW-0378">Hydrolase</keyword>
<dbReference type="CDD" id="cd01286">
    <property type="entry name" value="deoxycytidylate_deaminase"/>
    <property type="match status" value="1"/>
</dbReference>
<dbReference type="EMBL" id="JBAMIC010000013">
    <property type="protein sequence ID" value="KAK7096813.1"/>
    <property type="molecule type" value="Genomic_DNA"/>
</dbReference>
<evidence type="ECO:0000313" key="11">
    <source>
        <dbReference type="EMBL" id="KAK7096813.1"/>
    </source>
</evidence>
<evidence type="ECO:0000256" key="7">
    <source>
        <dbReference type="ARBA" id="ARBA00038938"/>
    </source>
</evidence>
<keyword evidence="6" id="KW-0862">Zinc</keyword>
<keyword evidence="12" id="KW-1185">Reference proteome</keyword>
<comment type="cofactor">
    <cofactor evidence="1">
        <name>Zn(2+)</name>
        <dbReference type="ChEBI" id="CHEBI:29105"/>
    </cofactor>
</comment>
<dbReference type="Gene3D" id="3.40.140.10">
    <property type="entry name" value="Cytidine Deaminase, domain 2"/>
    <property type="match status" value="1"/>
</dbReference>
<dbReference type="InterPro" id="IPR035105">
    <property type="entry name" value="Deoxycytidylate_deaminase_dom"/>
</dbReference>
<dbReference type="SUPFAM" id="SSF53927">
    <property type="entry name" value="Cytidine deaminase-like"/>
    <property type="match status" value="1"/>
</dbReference>
<sequence>MAALINPVVSGLFRFKTSWPNPTAEKTLCDTETPDNQRNQETPVQTGLTGFSTLLKPLPTWRRSVFRWFVGPVFAASSAADADQGVEGAPNETGKVKKRSGYLEWEEYFMAIAFLSAMRSKDPVTQVGACIVNQDKKIVGTGYNGMPIGCSDDDLPWDKKHKSTLENKNLYVCHAELNAIVNKIEADVRGCTMYVGLFPCNECAKLIVQSGIKEVVYYSDAKAEKPEYRASKRLLDRAHVKYRQYKSEKAQVSKVLVDFDEPATKSA</sequence>
<proteinExistence type="inferred from homology"/>
<evidence type="ECO:0000256" key="8">
    <source>
        <dbReference type="ARBA" id="ARBA00041763"/>
    </source>
</evidence>
<dbReference type="PROSITE" id="PS51747">
    <property type="entry name" value="CYT_DCMP_DEAMINASES_2"/>
    <property type="match status" value="1"/>
</dbReference>
<dbReference type="InterPro" id="IPR016193">
    <property type="entry name" value="Cytidine_deaminase-like"/>
</dbReference>
<dbReference type="InterPro" id="IPR015517">
    <property type="entry name" value="dCMP_deaminase-rel"/>
</dbReference>
<dbReference type="GO" id="GO:0008270">
    <property type="term" value="F:zinc ion binding"/>
    <property type="evidence" value="ECO:0007669"/>
    <property type="project" value="InterPro"/>
</dbReference>
<dbReference type="GO" id="GO:0004132">
    <property type="term" value="F:dCMP deaminase activity"/>
    <property type="evidence" value="ECO:0007669"/>
    <property type="project" value="UniProtKB-EC"/>
</dbReference>
<dbReference type="InterPro" id="IPR016192">
    <property type="entry name" value="APOBEC/CMP_deaminase_Zn-bd"/>
</dbReference>
<keyword evidence="4" id="KW-0545">Nucleotide biosynthesis</keyword>
<feature type="region of interest" description="Disordered" evidence="9">
    <location>
        <begin position="24"/>
        <end position="44"/>
    </location>
</feature>
<comment type="caution">
    <text evidence="11">The sequence shown here is derived from an EMBL/GenBank/DDBJ whole genome shotgun (WGS) entry which is preliminary data.</text>
</comment>
<name>A0AAN9G642_9CAEN</name>
<evidence type="ECO:0000256" key="1">
    <source>
        <dbReference type="ARBA" id="ARBA00001947"/>
    </source>
</evidence>
<evidence type="ECO:0000256" key="4">
    <source>
        <dbReference type="ARBA" id="ARBA00022727"/>
    </source>
</evidence>
<protein>
    <recommendedName>
        <fullName evidence="8">dCMP deaminase</fullName>
        <ecNumber evidence="7">3.5.4.12</ecNumber>
    </recommendedName>
    <alternativeName>
        <fullName evidence="8">dCMP deaminase</fullName>
    </alternativeName>
</protein>
<evidence type="ECO:0000256" key="5">
    <source>
        <dbReference type="ARBA" id="ARBA00022801"/>
    </source>
</evidence>
<dbReference type="Pfam" id="PF00383">
    <property type="entry name" value="dCMP_cyt_deam_1"/>
    <property type="match status" value="1"/>
</dbReference>
<organism evidence="11 12">
    <name type="scientific">Littorina saxatilis</name>
    <dbReference type="NCBI Taxonomy" id="31220"/>
    <lineage>
        <taxon>Eukaryota</taxon>
        <taxon>Metazoa</taxon>
        <taxon>Spiralia</taxon>
        <taxon>Lophotrochozoa</taxon>
        <taxon>Mollusca</taxon>
        <taxon>Gastropoda</taxon>
        <taxon>Caenogastropoda</taxon>
        <taxon>Littorinimorpha</taxon>
        <taxon>Littorinoidea</taxon>
        <taxon>Littorinidae</taxon>
        <taxon>Littorina</taxon>
    </lineage>
</organism>
<feature type="compositionally biased region" description="Polar residues" evidence="9">
    <location>
        <begin position="34"/>
        <end position="44"/>
    </location>
</feature>
<reference evidence="11 12" key="1">
    <citation type="submission" date="2024-02" db="EMBL/GenBank/DDBJ databases">
        <title>Chromosome-scale genome assembly of the rough periwinkle Littorina saxatilis.</title>
        <authorList>
            <person name="De Jode A."/>
            <person name="Faria R."/>
            <person name="Formenti G."/>
            <person name="Sims Y."/>
            <person name="Smith T.P."/>
            <person name="Tracey A."/>
            <person name="Wood J.M.D."/>
            <person name="Zagrodzka Z.B."/>
            <person name="Johannesson K."/>
            <person name="Butlin R.K."/>
            <person name="Leder E.H."/>
        </authorList>
    </citation>
    <scope>NUCLEOTIDE SEQUENCE [LARGE SCALE GENOMIC DNA]</scope>
    <source>
        <strain evidence="11">Snail1</strain>
        <tissue evidence="11">Muscle</tissue>
    </source>
</reference>
<dbReference type="GO" id="GO:0009165">
    <property type="term" value="P:nucleotide biosynthetic process"/>
    <property type="evidence" value="ECO:0007669"/>
    <property type="project" value="UniProtKB-KW"/>
</dbReference>
<evidence type="ECO:0000256" key="3">
    <source>
        <dbReference type="ARBA" id="ARBA00022723"/>
    </source>
</evidence>
<accession>A0AAN9G642</accession>
<feature type="domain" description="CMP/dCMP-type deaminase" evidence="10">
    <location>
        <begin position="104"/>
        <end position="235"/>
    </location>
</feature>
<dbReference type="EC" id="3.5.4.12" evidence="7"/>